<organism evidence="8 9">
    <name type="scientific">Zhongshania aliphaticivorans</name>
    <dbReference type="NCBI Taxonomy" id="1470434"/>
    <lineage>
        <taxon>Bacteria</taxon>
        <taxon>Pseudomonadati</taxon>
        <taxon>Pseudomonadota</taxon>
        <taxon>Gammaproteobacteria</taxon>
        <taxon>Cellvibrionales</taxon>
        <taxon>Spongiibacteraceae</taxon>
        <taxon>Zhongshania</taxon>
    </lineage>
</organism>
<keyword evidence="5 7" id="KW-1133">Transmembrane helix</keyword>
<reference evidence="8 9" key="1">
    <citation type="submission" date="2015-12" db="EMBL/GenBank/DDBJ databases">
        <authorList>
            <person name="Shamseldin A."/>
            <person name="Moawad H."/>
            <person name="Abd El-Rahim W.M."/>
            <person name="Sadowsky M.J."/>
        </authorList>
    </citation>
    <scope>NUCLEOTIDE SEQUENCE [LARGE SCALE GENOMIC DNA]</scope>
    <source>
        <strain evidence="8 9">SM2</strain>
    </source>
</reference>
<feature type="transmembrane region" description="Helical" evidence="7">
    <location>
        <begin position="240"/>
        <end position="259"/>
    </location>
</feature>
<proteinExistence type="predicted"/>
<name>A0A127M712_9GAMM</name>
<evidence type="ECO:0008006" key="10">
    <source>
        <dbReference type="Google" id="ProtNLM"/>
    </source>
</evidence>
<comment type="subcellular location">
    <subcellularLocation>
        <location evidence="1">Membrane</location>
        <topology evidence="1">Multi-pass membrane protein</topology>
    </subcellularLocation>
</comment>
<feature type="transmembrane region" description="Helical" evidence="7">
    <location>
        <begin position="122"/>
        <end position="145"/>
    </location>
</feature>
<evidence type="ECO:0000256" key="3">
    <source>
        <dbReference type="ARBA" id="ARBA00022475"/>
    </source>
</evidence>
<accession>A0A127M712</accession>
<feature type="transmembrane region" description="Helical" evidence="7">
    <location>
        <begin position="157"/>
        <end position="178"/>
    </location>
</feature>
<sequence length="295" mass="31412">MSLVSPLVPVVLPVIFCAAIGVFWVRFKQPFDHEFVRRIVLWIGAPALIVGTLSKTAISAELLAQVLLASFCMLGFSAIFAATVCVLFRLSVRDFLIPLIFGNFGNMGLPLCLFAFGEEGLAIGLGIFLVTTISHFSFGVAVLSGKAVVKGMLSSPIIYAGALACILIFNHWTLPLSIQNSLSLLGGMSIPLMLITLGVSLSSLRLQGAGKSLGLGCLRLLVGLGGGVVTVYVLELEGMLRNVVLLQSATPAAVFNYLLAMQYRREPDTVAGMVVSSTLISFVSIPVLLYFLGVR</sequence>
<dbReference type="Pfam" id="PF03547">
    <property type="entry name" value="Mem_trans"/>
    <property type="match status" value="1"/>
</dbReference>
<dbReference type="PANTHER" id="PTHR36838:SF1">
    <property type="entry name" value="SLR1864 PROTEIN"/>
    <property type="match status" value="1"/>
</dbReference>
<dbReference type="InterPro" id="IPR004776">
    <property type="entry name" value="Mem_transp_PIN-like"/>
</dbReference>
<feature type="transmembrane region" description="Helical" evidence="7">
    <location>
        <begin position="271"/>
        <end position="292"/>
    </location>
</feature>
<dbReference type="GO" id="GO:0055085">
    <property type="term" value="P:transmembrane transport"/>
    <property type="evidence" value="ECO:0007669"/>
    <property type="project" value="InterPro"/>
</dbReference>
<dbReference type="RefSeq" id="WP_062383830.1">
    <property type="nucleotide sequence ID" value="NZ_CP014544.1"/>
</dbReference>
<evidence type="ECO:0000313" key="8">
    <source>
        <dbReference type="EMBL" id="AMO68981.1"/>
    </source>
</evidence>
<feature type="transmembrane region" description="Helical" evidence="7">
    <location>
        <begin position="6"/>
        <end position="27"/>
    </location>
</feature>
<dbReference type="PANTHER" id="PTHR36838">
    <property type="entry name" value="AUXIN EFFLUX CARRIER FAMILY PROTEIN"/>
    <property type="match status" value="1"/>
</dbReference>
<keyword evidence="6 7" id="KW-0472">Membrane</keyword>
<feature type="transmembrane region" description="Helical" evidence="7">
    <location>
        <begin position="216"/>
        <end position="234"/>
    </location>
</feature>
<dbReference type="EMBL" id="CP014544">
    <property type="protein sequence ID" value="AMO68981.1"/>
    <property type="molecule type" value="Genomic_DNA"/>
</dbReference>
<keyword evidence="3" id="KW-1003">Cell membrane</keyword>
<dbReference type="GO" id="GO:0016020">
    <property type="term" value="C:membrane"/>
    <property type="evidence" value="ECO:0007669"/>
    <property type="project" value="UniProtKB-SubCell"/>
</dbReference>
<evidence type="ECO:0000256" key="4">
    <source>
        <dbReference type="ARBA" id="ARBA00022692"/>
    </source>
</evidence>
<feature type="transmembrane region" description="Helical" evidence="7">
    <location>
        <begin position="95"/>
        <end position="116"/>
    </location>
</feature>
<dbReference type="Proteomes" id="UP000074119">
    <property type="component" value="Chromosome"/>
</dbReference>
<evidence type="ECO:0000256" key="6">
    <source>
        <dbReference type="ARBA" id="ARBA00023136"/>
    </source>
</evidence>
<feature type="transmembrane region" description="Helical" evidence="7">
    <location>
        <begin position="64"/>
        <end position="88"/>
    </location>
</feature>
<dbReference type="AlphaFoldDB" id="A0A127M712"/>
<keyword evidence="4 7" id="KW-0812">Transmembrane</keyword>
<evidence type="ECO:0000256" key="1">
    <source>
        <dbReference type="ARBA" id="ARBA00004141"/>
    </source>
</evidence>
<dbReference type="KEGG" id="zal:AZF00_12020"/>
<evidence type="ECO:0000256" key="2">
    <source>
        <dbReference type="ARBA" id="ARBA00022448"/>
    </source>
</evidence>
<gene>
    <name evidence="8" type="ORF">AZF00_12020</name>
</gene>
<keyword evidence="2" id="KW-0813">Transport</keyword>
<dbReference type="STRING" id="1470434.AZF00_12020"/>
<evidence type="ECO:0000313" key="9">
    <source>
        <dbReference type="Proteomes" id="UP000074119"/>
    </source>
</evidence>
<protein>
    <recommendedName>
        <fullName evidence="10">Transporter</fullName>
    </recommendedName>
</protein>
<evidence type="ECO:0000256" key="5">
    <source>
        <dbReference type="ARBA" id="ARBA00022989"/>
    </source>
</evidence>
<feature type="transmembrane region" description="Helical" evidence="7">
    <location>
        <begin position="39"/>
        <end position="58"/>
    </location>
</feature>
<evidence type="ECO:0000256" key="7">
    <source>
        <dbReference type="SAM" id="Phobius"/>
    </source>
</evidence>
<feature type="transmembrane region" description="Helical" evidence="7">
    <location>
        <begin position="184"/>
        <end position="204"/>
    </location>
</feature>